<dbReference type="PROSITE" id="PS00640">
    <property type="entry name" value="THIOL_PROTEASE_ASN"/>
    <property type="match status" value="1"/>
</dbReference>
<dbReference type="Gene3D" id="3.90.70.10">
    <property type="entry name" value="Cysteine proteinases"/>
    <property type="match status" value="1"/>
</dbReference>
<keyword evidence="10" id="KW-1185">Reference proteome</keyword>
<dbReference type="Pfam" id="PF00112">
    <property type="entry name" value="Peptidase_C1"/>
    <property type="match status" value="1"/>
</dbReference>
<feature type="domain" description="Cathepsin propeptide inhibitor" evidence="8">
    <location>
        <begin position="75"/>
        <end position="135"/>
    </location>
</feature>
<feature type="domain" description="Peptidase C1A papain C-terminal" evidence="7">
    <location>
        <begin position="165"/>
        <end position="380"/>
    </location>
</feature>
<dbReference type="SUPFAM" id="SSF54001">
    <property type="entry name" value="Cysteine proteinases"/>
    <property type="match status" value="1"/>
</dbReference>
<dbReference type="EMBL" id="BMAT01012273">
    <property type="protein sequence ID" value="GFR88970.1"/>
    <property type="molecule type" value="Genomic_DNA"/>
</dbReference>
<comment type="similarity">
    <text evidence="1">Belongs to the peptidase C1 family.</text>
</comment>
<dbReference type="InterPro" id="IPR000668">
    <property type="entry name" value="Peptidase_C1A_C"/>
</dbReference>
<evidence type="ECO:0000256" key="6">
    <source>
        <dbReference type="ARBA" id="ARBA00023157"/>
    </source>
</evidence>
<dbReference type="PRINTS" id="PR00705">
    <property type="entry name" value="PAPAIN"/>
</dbReference>
<dbReference type="AlphaFoldDB" id="A0AAV4GX92"/>
<dbReference type="InterPro" id="IPR013201">
    <property type="entry name" value="Prot_inhib_I29"/>
</dbReference>
<keyword evidence="6" id="KW-1015">Disulfide bond</keyword>
<dbReference type="Pfam" id="PF08246">
    <property type="entry name" value="Inhibitor_I29"/>
    <property type="match status" value="1"/>
</dbReference>
<reference evidence="9 10" key="1">
    <citation type="journal article" date="2021" name="Elife">
        <title>Chloroplast acquisition without the gene transfer in kleptoplastic sea slugs, Plakobranchus ocellatus.</title>
        <authorList>
            <person name="Maeda T."/>
            <person name="Takahashi S."/>
            <person name="Yoshida T."/>
            <person name="Shimamura S."/>
            <person name="Takaki Y."/>
            <person name="Nagai Y."/>
            <person name="Toyoda A."/>
            <person name="Suzuki Y."/>
            <person name="Arimoto A."/>
            <person name="Ishii H."/>
            <person name="Satoh N."/>
            <person name="Nishiyama T."/>
            <person name="Hasebe M."/>
            <person name="Maruyama T."/>
            <person name="Minagawa J."/>
            <person name="Obokata J."/>
            <person name="Shigenobu S."/>
        </authorList>
    </citation>
    <scope>NUCLEOTIDE SEQUENCE [LARGE SCALE GENOMIC DNA]</scope>
</reference>
<evidence type="ECO:0000259" key="7">
    <source>
        <dbReference type="SMART" id="SM00645"/>
    </source>
</evidence>
<evidence type="ECO:0000256" key="5">
    <source>
        <dbReference type="ARBA" id="ARBA00023145"/>
    </source>
</evidence>
<dbReference type="GO" id="GO:0008234">
    <property type="term" value="F:cysteine-type peptidase activity"/>
    <property type="evidence" value="ECO:0007669"/>
    <property type="project" value="UniProtKB-KW"/>
</dbReference>
<dbReference type="PROSITE" id="PS00639">
    <property type="entry name" value="THIOL_PROTEASE_HIS"/>
    <property type="match status" value="1"/>
</dbReference>
<evidence type="ECO:0000313" key="10">
    <source>
        <dbReference type="Proteomes" id="UP000762676"/>
    </source>
</evidence>
<dbReference type="InterPro" id="IPR025660">
    <property type="entry name" value="Pept_his_AS"/>
</dbReference>
<dbReference type="InterPro" id="IPR025661">
    <property type="entry name" value="Pept_asp_AS"/>
</dbReference>
<name>A0AAV4GX92_9GAST</name>
<dbReference type="InterPro" id="IPR000169">
    <property type="entry name" value="Pept_cys_AS"/>
</dbReference>
<accession>A0AAV4GX92</accession>
<protein>
    <submittedName>
        <fullName evidence="9">Cathepsin L</fullName>
    </submittedName>
</protein>
<dbReference type="FunFam" id="3.90.70.10:FF:000006">
    <property type="entry name" value="Cathepsin S"/>
    <property type="match status" value="1"/>
</dbReference>
<evidence type="ECO:0000256" key="3">
    <source>
        <dbReference type="ARBA" id="ARBA00022801"/>
    </source>
</evidence>
<sequence length="381" mass="42482">MAEVIGQIQTDCKGLAPTTAKWWSKTEHKEKRDMIIDSVALEHQFGTMQTKYGFTLAIAALCLIEKCTASTDAAWAVFKSKYGKKYASIIEDALRQFNWQQNHKEIERHNELYLAGKATYFMEENKYSDMSKEEFHQTMLSHVVSAPPAARGNLLSASPSVENRFPRRVDWREKGYVTNVKDQGPCGSCWAFSTTGGLEGQHFKATGKLANLSESNLIDCTRHYGNLGCRGGFMDNAYQYIIDNGGIDTEKSYPYDPSEGLCFFREKGIGATMSAIKFLPHGNETALQEAVATVGPVSIAINADMFHHYGGGVFNHPECESAKLDHAVLVVGYGHDYSSGLDYWIVKNSWSDSWGMKGYIWMTRNKGNQCGIASMAMYPIV</sequence>
<evidence type="ECO:0000256" key="4">
    <source>
        <dbReference type="ARBA" id="ARBA00022807"/>
    </source>
</evidence>
<dbReference type="SMART" id="SM00848">
    <property type="entry name" value="Inhibitor_I29"/>
    <property type="match status" value="1"/>
</dbReference>
<dbReference type="CDD" id="cd02248">
    <property type="entry name" value="Peptidase_C1A"/>
    <property type="match status" value="1"/>
</dbReference>
<gene>
    <name evidence="9" type="ORF">ElyMa_006112600</name>
</gene>
<evidence type="ECO:0000256" key="1">
    <source>
        <dbReference type="ARBA" id="ARBA00008455"/>
    </source>
</evidence>
<comment type="caution">
    <text evidence="9">The sequence shown here is derived from an EMBL/GenBank/DDBJ whole genome shotgun (WGS) entry which is preliminary data.</text>
</comment>
<keyword evidence="4" id="KW-0788">Thiol protease</keyword>
<dbReference type="SMART" id="SM00645">
    <property type="entry name" value="Pept_C1"/>
    <property type="match status" value="1"/>
</dbReference>
<keyword evidence="5" id="KW-0865">Zymogen</keyword>
<dbReference type="InterPro" id="IPR039417">
    <property type="entry name" value="Peptidase_C1A_papain-like"/>
</dbReference>
<organism evidence="9 10">
    <name type="scientific">Elysia marginata</name>
    <dbReference type="NCBI Taxonomy" id="1093978"/>
    <lineage>
        <taxon>Eukaryota</taxon>
        <taxon>Metazoa</taxon>
        <taxon>Spiralia</taxon>
        <taxon>Lophotrochozoa</taxon>
        <taxon>Mollusca</taxon>
        <taxon>Gastropoda</taxon>
        <taxon>Heterobranchia</taxon>
        <taxon>Euthyneura</taxon>
        <taxon>Panpulmonata</taxon>
        <taxon>Sacoglossa</taxon>
        <taxon>Placobranchoidea</taxon>
        <taxon>Plakobranchidae</taxon>
        <taxon>Elysia</taxon>
    </lineage>
</organism>
<proteinExistence type="inferred from homology"/>
<dbReference type="InterPro" id="IPR038765">
    <property type="entry name" value="Papain-like_cys_pep_sf"/>
</dbReference>
<evidence type="ECO:0000256" key="2">
    <source>
        <dbReference type="ARBA" id="ARBA00022670"/>
    </source>
</evidence>
<dbReference type="PROSITE" id="PS00139">
    <property type="entry name" value="THIOL_PROTEASE_CYS"/>
    <property type="match status" value="1"/>
</dbReference>
<keyword evidence="2" id="KW-0645">Protease</keyword>
<dbReference type="PANTHER" id="PTHR12411">
    <property type="entry name" value="CYSTEINE PROTEASE FAMILY C1-RELATED"/>
    <property type="match status" value="1"/>
</dbReference>
<evidence type="ECO:0000259" key="8">
    <source>
        <dbReference type="SMART" id="SM00848"/>
    </source>
</evidence>
<keyword evidence="3" id="KW-0378">Hydrolase</keyword>
<evidence type="ECO:0000313" key="9">
    <source>
        <dbReference type="EMBL" id="GFR88970.1"/>
    </source>
</evidence>
<dbReference type="Proteomes" id="UP000762676">
    <property type="component" value="Unassembled WGS sequence"/>
</dbReference>
<dbReference type="InterPro" id="IPR013128">
    <property type="entry name" value="Peptidase_C1A"/>
</dbReference>
<dbReference type="GO" id="GO:0006508">
    <property type="term" value="P:proteolysis"/>
    <property type="evidence" value="ECO:0007669"/>
    <property type="project" value="UniProtKB-KW"/>
</dbReference>